<dbReference type="InterPro" id="IPR036388">
    <property type="entry name" value="WH-like_DNA-bd_sf"/>
</dbReference>
<proteinExistence type="predicted"/>
<name>A0ABS7ADU1_9PROT</name>
<evidence type="ECO:0000259" key="4">
    <source>
        <dbReference type="PROSITE" id="PS50995"/>
    </source>
</evidence>
<comment type="caution">
    <text evidence="5">The sequence shown here is derived from an EMBL/GenBank/DDBJ whole genome shotgun (WGS) entry which is preliminary data.</text>
</comment>
<feature type="domain" description="HTH marR-type" evidence="4">
    <location>
        <begin position="8"/>
        <end position="140"/>
    </location>
</feature>
<evidence type="ECO:0000313" key="5">
    <source>
        <dbReference type="EMBL" id="MBW6400484.1"/>
    </source>
</evidence>
<dbReference type="InterPro" id="IPR000835">
    <property type="entry name" value="HTH_MarR-typ"/>
</dbReference>
<dbReference type="PANTHER" id="PTHR33164:SF94">
    <property type="entry name" value="TRANSCRIPTIONAL REGULATORY PROTEIN-RELATED"/>
    <property type="match status" value="1"/>
</dbReference>
<dbReference type="Gene3D" id="1.10.10.10">
    <property type="entry name" value="Winged helix-like DNA-binding domain superfamily/Winged helix DNA-binding domain"/>
    <property type="match status" value="1"/>
</dbReference>
<dbReference type="InterPro" id="IPR039422">
    <property type="entry name" value="MarR/SlyA-like"/>
</dbReference>
<dbReference type="InterPro" id="IPR023187">
    <property type="entry name" value="Tscrpt_reg_MarR-type_CS"/>
</dbReference>
<dbReference type="PROSITE" id="PS50995">
    <property type="entry name" value="HTH_MARR_2"/>
    <property type="match status" value="1"/>
</dbReference>
<keyword evidence="2" id="KW-0238">DNA-binding</keyword>
<evidence type="ECO:0000256" key="2">
    <source>
        <dbReference type="ARBA" id="ARBA00023125"/>
    </source>
</evidence>
<organism evidence="5 6">
    <name type="scientific">Roseomonas alba</name>
    <dbReference type="NCBI Taxonomy" id="2846776"/>
    <lineage>
        <taxon>Bacteria</taxon>
        <taxon>Pseudomonadati</taxon>
        <taxon>Pseudomonadota</taxon>
        <taxon>Alphaproteobacteria</taxon>
        <taxon>Acetobacterales</taxon>
        <taxon>Roseomonadaceae</taxon>
        <taxon>Roseomonas</taxon>
    </lineage>
</organism>
<dbReference type="SMART" id="SM00347">
    <property type="entry name" value="HTH_MARR"/>
    <property type="match status" value="1"/>
</dbReference>
<dbReference type="PROSITE" id="PS01117">
    <property type="entry name" value="HTH_MARR_1"/>
    <property type="match status" value="1"/>
</dbReference>
<accession>A0ABS7ADU1</accession>
<dbReference type="RefSeq" id="WP_219765059.1">
    <property type="nucleotide sequence ID" value="NZ_JAHYBZ010000008.1"/>
</dbReference>
<gene>
    <name evidence="5" type="ORF">KPL78_21675</name>
</gene>
<sequence length="150" mass="16171">MTAIPDLSDHLGYWLRQVSNHVSHAFARRLADQDVTVAEWALMRVLHGEAPMAPSRIADRMGMTRGAVTKLADRLIAKGLLVREASPEDGRAQTLSLTEPGAGFVPRLAALADANDAACFGHLPDADRAALGRILRDMVRHLGVTTVAID</sequence>
<evidence type="ECO:0000313" key="6">
    <source>
        <dbReference type="Proteomes" id="UP001196565"/>
    </source>
</evidence>
<dbReference type="Pfam" id="PF12802">
    <property type="entry name" value="MarR_2"/>
    <property type="match status" value="1"/>
</dbReference>
<evidence type="ECO:0000256" key="1">
    <source>
        <dbReference type="ARBA" id="ARBA00023015"/>
    </source>
</evidence>
<dbReference type="EMBL" id="JAHYBZ010000008">
    <property type="protein sequence ID" value="MBW6400484.1"/>
    <property type="molecule type" value="Genomic_DNA"/>
</dbReference>
<reference evidence="5 6" key="1">
    <citation type="submission" date="2021-07" db="EMBL/GenBank/DDBJ databases">
        <authorList>
            <person name="So Y."/>
        </authorList>
    </citation>
    <scope>NUCLEOTIDE SEQUENCE [LARGE SCALE GENOMIC DNA]</scope>
    <source>
        <strain evidence="5 6">HJA6</strain>
    </source>
</reference>
<dbReference type="InterPro" id="IPR036390">
    <property type="entry name" value="WH_DNA-bd_sf"/>
</dbReference>
<protein>
    <submittedName>
        <fullName evidence="5">MarR family transcriptional regulator</fullName>
    </submittedName>
</protein>
<evidence type="ECO:0000256" key="3">
    <source>
        <dbReference type="ARBA" id="ARBA00023163"/>
    </source>
</evidence>
<dbReference type="Proteomes" id="UP001196565">
    <property type="component" value="Unassembled WGS sequence"/>
</dbReference>
<keyword evidence="1" id="KW-0805">Transcription regulation</keyword>
<dbReference type="SUPFAM" id="SSF46785">
    <property type="entry name" value="Winged helix' DNA-binding domain"/>
    <property type="match status" value="1"/>
</dbReference>
<dbReference type="PANTHER" id="PTHR33164">
    <property type="entry name" value="TRANSCRIPTIONAL REGULATOR, MARR FAMILY"/>
    <property type="match status" value="1"/>
</dbReference>
<dbReference type="PRINTS" id="PR00598">
    <property type="entry name" value="HTHMARR"/>
</dbReference>
<keyword evidence="3" id="KW-0804">Transcription</keyword>
<keyword evidence="6" id="KW-1185">Reference proteome</keyword>